<proteinExistence type="predicted"/>
<evidence type="ECO:0000313" key="2">
    <source>
        <dbReference type="Proteomes" id="UP000230002"/>
    </source>
</evidence>
<gene>
    <name evidence="1" type="ORF">GSI_07832</name>
</gene>
<protein>
    <submittedName>
        <fullName evidence="1">Uncharacterized protein</fullName>
    </submittedName>
</protein>
<comment type="caution">
    <text evidence="1">The sequence shown here is derived from an EMBL/GenBank/DDBJ whole genome shotgun (WGS) entry which is preliminary data.</text>
</comment>
<dbReference type="AlphaFoldDB" id="A0A2G8S811"/>
<name>A0A2G8S811_9APHY</name>
<keyword evidence="2" id="KW-1185">Reference proteome</keyword>
<organism evidence="1 2">
    <name type="scientific">Ganoderma sinense ZZ0214-1</name>
    <dbReference type="NCBI Taxonomy" id="1077348"/>
    <lineage>
        <taxon>Eukaryota</taxon>
        <taxon>Fungi</taxon>
        <taxon>Dikarya</taxon>
        <taxon>Basidiomycota</taxon>
        <taxon>Agaricomycotina</taxon>
        <taxon>Agaricomycetes</taxon>
        <taxon>Polyporales</taxon>
        <taxon>Polyporaceae</taxon>
        <taxon>Ganoderma</taxon>
    </lineage>
</organism>
<dbReference type="STRING" id="1077348.A0A2G8S811"/>
<dbReference type="OrthoDB" id="2804412at2759"/>
<evidence type="ECO:0000313" key="1">
    <source>
        <dbReference type="EMBL" id="PIL29922.1"/>
    </source>
</evidence>
<dbReference type="Proteomes" id="UP000230002">
    <property type="component" value="Unassembled WGS sequence"/>
</dbReference>
<accession>A0A2G8S811</accession>
<reference evidence="1 2" key="1">
    <citation type="journal article" date="2015" name="Sci. Rep.">
        <title>Chromosome-level genome map provides insights into diverse defense mechanisms in the medicinal fungus Ganoderma sinense.</title>
        <authorList>
            <person name="Zhu Y."/>
            <person name="Xu J."/>
            <person name="Sun C."/>
            <person name="Zhou S."/>
            <person name="Xu H."/>
            <person name="Nelson D.R."/>
            <person name="Qian J."/>
            <person name="Song J."/>
            <person name="Luo H."/>
            <person name="Xiang L."/>
            <person name="Li Y."/>
            <person name="Xu Z."/>
            <person name="Ji A."/>
            <person name="Wang L."/>
            <person name="Lu S."/>
            <person name="Hayward A."/>
            <person name="Sun W."/>
            <person name="Li X."/>
            <person name="Schwartz D.C."/>
            <person name="Wang Y."/>
            <person name="Chen S."/>
        </authorList>
    </citation>
    <scope>NUCLEOTIDE SEQUENCE [LARGE SCALE GENOMIC DNA]</scope>
    <source>
        <strain evidence="1 2">ZZ0214-1</strain>
    </source>
</reference>
<sequence length="384" mass="42170">MSSAYSRDVYAQLLSLRGHGLPLWEPEPTRFGEVLIGDVGYMQNGGFFRLFNSILPAEDPVNLGGVPQDYKQLQIPDTLRHHTRHALGAGAICSKGVAAVNVDASAEVGIGTPLNPLGGIHFKSSEQQGAVLVLKRGADREMLHDSHTVNTYILQNHDSWCRFARDVRQLDLKPEDIMFVSGWIKTGPGEWALAATADRGQDTGITLGGSFGQGIMRASFSFSTPWEHRHGPEGVQEDSEGAKYDQCVFLNYIKLKRRPLFPLKRLRAAAEPRDLSRSSTRDGLDDMIMGDAQALESDEDCTLVEMVPQPSEQGDMVDVMLDYILEQTSATCAIASDRDVPTLLNSQNQGDIPENLHQFLTNIRPILIVIDGVGMLSGSNAQER</sequence>
<dbReference type="EMBL" id="AYKW01000017">
    <property type="protein sequence ID" value="PIL29922.1"/>
    <property type="molecule type" value="Genomic_DNA"/>
</dbReference>